<keyword evidence="6" id="KW-1185">Reference proteome</keyword>
<feature type="region of interest" description="Disordered" evidence="2">
    <location>
        <begin position="143"/>
        <end position="197"/>
    </location>
</feature>
<proteinExistence type="predicted"/>
<comment type="caution">
    <text evidence="5">The sequence shown here is derived from an EMBL/GenBank/DDBJ whole genome shotgun (WGS) entry which is preliminary data.</text>
</comment>
<evidence type="ECO:0000256" key="2">
    <source>
        <dbReference type="SAM" id="MobiDB-lite"/>
    </source>
</evidence>
<dbReference type="Pfam" id="PF00691">
    <property type="entry name" value="OmpA"/>
    <property type="match status" value="1"/>
</dbReference>
<dbReference type="EMBL" id="SKBM01000002">
    <property type="protein sequence ID" value="TCZ66103.1"/>
    <property type="molecule type" value="Genomic_DNA"/>
</dbReference>
<feature type="chain" id="PRO_5020395125" description="OmpA-like domain-containing protein" evidence="3">
    <location>
        <begin position="23"/>
        <end position="197"/>
    </location>
</feature>
<accession>A0A4R4DUZ4</accession>
<evidence type="ECO:0000313" key="5">
    <source>
        <dbReference type="EMBL" id="TCZ66103.1"/>
    </source>
</evidence>
<reference evidence="5 6" key="1">
    <citation type="submission" date="2019-03" db="EMBL/GenBank/DDBJ databases">
        <title>Paracraurococcus aquatilis NE82 genome sequence.</title>
        <authorList>
            <person name="Zhao Y."/>
            <person name="Du Z."/>
        </authorList>
    </citation>
    <scope>NUCLEOTIDE SEQUENCE [LARGE SCALE GENOMIC DNA]</scope>
    <source>
        <strain evidence="5 6">NE82</strain>
    </source>
</reference>
<keyword evidence="1" id="KW-0472">Membrane</keyword>
<feature type="domain" description="OmpA-like" evidence="4">
    <location>
        <begin position="31"/>
        <end position="143"/>
    </location>
</feature>
<dbReference type="RefSeq" id="WP_132284482.1">
    <property type="nucleotide sequence ID" value="NZ_SKBM01000002.1"/>
</dbReference>
<dbReference type="PROSITE" id="PS51123">
    <property type="entry name" value="OMPA_2"/>
    <property type="match status" value="1"/>
</dbReference>
<dbReference type="Gene3D" id="3.30.1330.60">
    <property type="entry name" value="OmpA-like domain"/>
    <property type="match status" value="1"/>
</dbReference>
<keyword evidence="3" id="KW-0732">Signal</keyword>
<feature type="signal peptide" evidence="3">
    <location>
        <begin position="1"/>
        <end position="22"/>
    </location>
</feature>
<dbReference type="Proteomes" id="UP000295023">
    <property type="component" value="Unassembled WGS sequence"/>
</dbReference>
<protein>
    <recommendedName>
        <fullName evidence="4">OmpA-like domain-containing protein</fullName>
    </recommendedName>
</protein>
<feature type="compositionally biased region" description="Low complexity" evidence="2">
    <location>
        <begin position="158"/>
        <end position="187"/>
    </location>
</feature>
<evidence type="ECO:0000259" key="4">
    <source>
        <dbReference type="PROSITE" id="PS51123"/>
    </source>
</evidence>
<evidence type="ECO:0000313" key="6">
    <source>
        <dbReference type="Proteomes" id="UP000295023"/>
    </source>
</evidence>
<dbReference type="AlphaFoldDB" id="A0A4R4DUZ4"/>
<dbReference type="InterPro" id="IPR036737">
    <property type="entry name" value="OmpA-like_sf"/>
</dbReference>
<dbReference type="InterPro" id="IPR006665">
    <property type="entry name" value="OmpA-like"/>
</dbReference>
<evidence type="ECO:0000256" key="1">
    <source>
        <dbReference type="PROSITE-ProRule" id="PRU00473"/>
    </source>
</evidence>
<organism evidence="5 6">
    <name type="scientific">Roseicella aquatilis</name>
    <dbReference type="NCBI Taxonomy" id="2527868"/>
    <lineage>
        <taxon>Bacteria</taxon>
        <taxon>Pseudomonadati</taxon>
        <taxon>Pseudomonadota</taxon>
        <taxon>Alphaproteobacteria</taxon>
        <taxon>Acetobacterales</taxon>
        <taxon>Roseomonadaceae</taxon>
        <taxon>Roseicella</taxon>
    </lineage>
</organism>
<sequence>MLHILLVLAALPPFLAALPAQAQPRPFNCVGAEKLEEDVFAIPFARGAAAPGEAARSNLAAAAELARREPERRICVLGHAAAREGGATTGVQLAAKRAGQVAAALAKLGVERDRIRAEARRANFARGVVPEERSVTVVLLPALPPEAKPAEPARTPDAKPQAAPAAARPAPAAPAKAEPTPAARPAAGPAPVPAGRP</sequence>
<feature type="compositionally biased region" description="Basic and acidic residues" evidence="2">
    <location>
        <begin position="148"/>
        <end position="157"/>
    </location>
</feature>
<feature type="compositionally biased region" description="Pro residues" evidence="2">
    <location>
        <begin position="188"/>
        <end position="197"/>
    </location>
</feature>
<gene>
    <name evidence="5" type="ORF">EXY23_03240</name>
</gene>
<dbReference type="GO" id="GO:0016020">
    <property type="term" value="C:membrane"/>
    <property type="evidence" value="ECO:0007669"/>
    <property type="project" value="UniProtKB-UniRule"/>
</dbReference>
<dbReference type="OrthoDB" id="7282006at2"/>
<dbReference type="SUPFAM" id="SSF103088">
    <property type="entry name" value="OmpA-like"/>
    <property type="match status" value="1"/>
</dbReference>
<evidence type="ECO:0000256" key="3">
    <source>
        <dbReference type="SAM" id="SignalP"/>
    </source>
</evidence>
<name>A0A4R4DUZ4_9PROT</name>